<dbReference type="OrthoDB" id="6615663at2759"/>
<protein>
    <submittedName>
        <fullName evidence="2">Uncharacterized protein</fullName>
    </submittedName>
</protein>
<evidence type="ECO:0000313" key="3">
    <source>
        <dbReference type="Proteomes" id="UP001152795"/>
    </source>
</evidence>
<organism evidence="2 3">
    <name type="scientific">Paramuricea clavata</name>
    <name type="common">Red gorgonian</name>
    <name type="synonym">Violescent sea-whip</name>
    <dbReference type="NCBI Taxonomy" id="317549"/>
    <lineage>
        <taxon>Eukaryota</taxon>
        <taxon>Metazoa</taxon>
        <taxon>Cnidaria</taxon>
        <taxon>Anthozoa</taxon>
        <taxon>Octocorallia</taxon>
        <taxon>Malacalcyonacea</taxon>
        <taxon>Plexauridae</taxon>
        <taxon>Paramuricea</taxon>
    </lineage>
</organism>
<reference evidence="2" key="1">
    <citation type="submission" date="2020-04" db="EMBL/GenBank/DDBJ databases">
        <authorList>
            <person name="Alioto T."/>
            <person name="Alioto T."/>
            <person name="Gomez Garrido J."/>
        </authorList>
    </citation>
    <scope>NUCLEOTIDE SEQUENCE</scope>
    <source>
        <strain evidence="2">A484AB</strain>
    </source>
</reference>
<keyword evidence="3" id="KW-1185">Reference proteome</keyword>
<evidence type="ECO:0000256" key="1">
    <source>
        <dbReference type="SAM" id="MobiDB-lite"/>
    </source>
</evidence>
<gene>
    <name evidence="2" type="ORF">PACLA_8A013869</name>
</gene>
<dbReference type="AlphaFoldDB" id="A0A7D9JJE2"/>
<feature type="region of interest" description="Disordered" evidence="1">
    <location>
        <begin position="92"/>
        <end position="120"/>
    </location>
</feature>
<comment type="caution">
    <text evidence="2">The sequence shown here is derived from an EMBL/GenBank/DDBJ whole genome shotgun (WGS) entry which is preliminary data.</text>
</comment>
<dbReference type="EMBL" id="CACRXK020016881">
    <property type="protein sequence ID" value="CAB4030449.1"/>
    <property type="molecule type" value="Genomic_DNA"/>
</dbReference>
<proteinExistence type="predicted"/>
<sequence>MRHARQQTDITATAVSRKACDSIKNKSKAKKWAKAEGKSKKSGILKKRNMATTLSKLTIRERNPQVEMDSEITRLREEIEQERQMKLMLDQSKSELEQTTEQLSEKYESIDDEGNFLHYT</sequence>
<name>A0A7D9JJE2_PARCT</name>
<dbReference type="Proteomes" id="UP001152795">
    <property type="component" value="Unassembled WGS sequence"/>
</dbReference>
<feature type="non-terminal residue" evidence="2">
    <location>
        <position position="120"/>
    </location>
</feature>
<accession>A0A7D9JJE2</accession>
<evidence type="ECO:0000313" key="2">
    <source>
        <dbReference type="EMBL" id="CAB4030449.1"/>
    </source>
</evidence>